<keyword evidence="4" id="KW-0560">Oxidoreductase</keyword>
<evidence type="ECO:0000256" key="1">
    <source>
        <dbReference type="ARBA" id="ARBA00001974"/>
    </source>
</evidence>
<dbReference type="InterPro" id="IPR006076">
    <property type="entry name" value="FAD-dep_OxRdtase"/>
</dbReference>
<reference evidence="7" key="1">
    <citation type="submission" date="2021-10" db="EMBL/GenBank/DDBJ databases">
        <title>Roseicella aerolatum sp. nov., isolated from aerosols of e-waste dismantling site.</title>
        <authorList>
            <person name="Qin T."/>
        </authorList>
    </citation>
    <scope>NUCLEOTIDE SEQUENCE</scope>
    <source>
        <strain evidence="7">GB24</strain>
    </source>
</reference>
<evidence type="ECO:0000256" key="5">
    <source>
        <dbReference type="ARBA" id="ARBA00037941"/>
    </source>
</evidence>
<evidence type="ECO:0000256" key="2">
    <source>
        <dbReference type="ARBA" id="ARBA00022630"/>
    </source>
</evidence>
<evidence type="ECO:0000259" key="6">
    <source>
        <dbReference type="Pfam" id="PF01266"/>
    </source>
</evidence>
<comment type="cofactor">
    <cofactor evidence="1">
        <name>FAD</name>
        <dbReference type="ChEBI" id="CHEBI:57692"/>
    </cofactor>
</comment>
<dbReference type="SUPFAM" id="SSF51905">
    <property type="entry name" value="FAD/NAD(P)-binding domain"/>
    <property type="match status" value="1"/>
</dbReference>
<dbReference type="PANTHER" id="PTHR43104:SF4">
    <property type="entry name" value="L-2-HYDROXYGLUTARATE DEHYDROGENASE, MITOCHONDRIAL"/>
    <property type="match status" value="1"/>
</dbReference>
<evidence type="ECO:0000256" key="4">
    <source>
        <dbReference type="ARBA" id="ARBA00023002"/>
    </source>
</evidence>
<sequence>MDEYDCVVVGAGVVGLAVARGLALAGREVLVLDAAEGIGTETSSRNSEVIHAGIYYPAGSLMARTCVAGKHMLYDYCRERGIPHSNCGKLIVATDEAEAEKLTSIQARAAANGVPDLALLTREEALAMEPELHCTAALHSPSTGIIDSHAYMLSLQGDAENAGAVFVFHAPVTGGRATEAGVVIEVGGAEPMALRCRTLVNAAGLHAPKLARAIHGMPSQLIPTAYYAKGNYFTLTGRNPFSRLIYPVPVPGGLGTHLTIDLGGQARFGPDVEWVQEIDYEVDPRRGDSFYAAIRRYWPALKDGALAPGYSGIRPKIVPPGAPAQDFTVMGPKEHGLPGLIHLFGIESPGLTASLALGELVRDVTGLG</sequence>
<feature type="domain" description="FAD dependent oxidoreductase" evidence="6">
    <location>
        <begin position="5"/>
        <end position="363"/>
    </location>
</feature>
<dbReference type="PANTHER" id="PTHR43104">
    <property type="entry name" value="L-2-HYDROXYGLUTARATE DEHYDROGENASE, MITOCHONDRIAL"/>
    <property type="match status" value="1"/>
</dbReference>
<dbReference type="Proteomes" id="UP001139311">
    <property type="component" value="Unassembled WGS sequence"/>
</dbReference>
<proteinExistence type="inferred from homology"/>
<organism evidence="7 8">
    <name type="scientific">Roseicella aerolata</name>
    <dbReference type="NCBI Taxonomy" id="2883479"/>
    <lineage>
        <taxon>Bacteria</taxon>
        <taxon>Pseudomonadati</taxon>
        <taxon>Pseudomonadota</taxon>
        <taxon>Alphaproteobacteria</taxon>
        <taxon>Acetobacterales</taxon>
        <taxon>Roseomonadaceae</taxon>
        <taxon>Roseicella</taxon>
    </lineage>
</organism>
<keyword evidence="8" id="KW-1185">Reference proteome</keyword>
<protein>
    <submittedName>
        <fullName evidence="7">NAD(P)/FAD-dependent oxidoreductase</fullName>
    </submittedName>
</protein>
<dbReference type="Pfam" id="PF01266">
    <property type="entry name" value="DAO"/>
    <property type="match status" value="1"/>
</dbReference>
<dbReference type="EMBL" id="JAJAQI010000029">
    <property type="protein sequence ID" value="MCB4823646.1"/>
    <property type="molecule type" value="Genomic_DNA"/>
</dbReference>
<keyword evidence="2" id="KW-0285">Flavoprotein</keyword>
<evidence type="ECO:0000313" key="8">
    <source>
        <dbReference type="Proteomes" id="UP001139311"/>
    </source>
</evidence>
<accession>A0A9X1L920</accession>
<dbReference type="Gene3D" id="3.30.9.10">
    <property type="entry name" value="D-Amino Acid Oxidase, subunit A, domain 2"/>
    <property type="match status" value="1"/>
</dbReference>
<evidence type="ECO:0000256" key="3">
    <source>
        <dbReference type="ARBA" id="ARBA00022827"/>
    </source>
</evidence>
<dbReference type="Gene3D" id="3.50.50.60">
    <property type="entry name" value="FAD/NAD(P)-binding domain"/>
    <property type="match status" value="1"/>
</dbReference>
<comment type="caution">
    <text evidence="7">The sequence shown here is derived from an EMBL/GenBank/DDBJ whole genome shotgun (WGS) entry which is preliminary data.</text>
</comment>
<comment type="similarity">
    <text evidence="5">Belongs to the L2HGDH family.</text>
</comment>
<dbReference type="AlphaFoldDB" id="A0A9X1L920"/>
<dbReference type="InterPro" id="IPR036188">
    <property type="entry name" value="FAD/NAD-bd_sf"/>
</dbReference>
<name>A0A9X1L920_9PROT</name>
<dbReference type="GO" id="GO:0047545">
    <property type="term" value="F:(S)-2-hydroxyglutarate dehydrogenase activity"/>
    <property type="evidence" value="ECO:0007669"/>
    <property type="project" value="TreeGrafter"/>
</dbReference>
<keyword evidence="3" id="KW-0274">FAD</keyword>
<gene>
    <name evidence="7" type="ORF">LHA35_18100</name>
</gene>
<dbReference type="RefSeq" id="WP_226610613.1">
    <property type="nucleotide sequence ID" value="NZ_JAJAQI010000029.1"/>
</dbReference>
<evidence type="ECO:0000313" key="7">
    <source>
        <dbReference type="EMBL" id="MCB4823646.1"/>
    </source>
</evidence>